<dbReference type="EMBL" id="JAFIRA010000076">
    <property type="protein sequence ID" value="MCJ2544537.1"/>
    <property type="molecule type" value="Genomic_DNA"/>
</dbReference>
<sequence length="45" mass="5327">MADEIAVRIVEYEESLHRGALLDTIAQLQDHERVFNPVCCRDKRW</sequence>
<evidence type="ECO:0000313" key="1">
    <source>
        <dbReference type="EMBL" id="MCJ2544537.1"/>
    </source>
</evidence>
<dbReference type="Proteomes" id="UP000830835">
    <property type="component" value="Unassembled WGS sequence"/>
</dbReference>
<organism evidence="1 2">
    <name type="scientific">Thermostichus vulcanus str. 'Rupite'</name>
    <dbReference type="NCBI Taxonomy" id="2813851"/>
    <lineage>
        <taxon>Bacteria</taxon>
        <taxon>Bacillati</taxon>
        <taxon>Cyanobacteriota</taxon>
        <taxon>Cyanophyceae</taxon>
        <taxon>Thermostichales</taxon>
        <taxon>Thermostichaceae</taxon>
        <taxon>Thermostichus</taxon>
    </lineage>
</organism>
<evidence type="ECO:0000313" key="2">
    <source>
        <dbReference type="Proteomes" id="UP000830835"/>
    </source>
</evidence>
<reference evidence="1" key="1">
    <citation type="submission" date="2021-02" db="EMBL/GenBank/DDBJ databases">
        <title>The CRISPR/cas machinery reduction and long-range gene transfer in the hot spring cyanobacterium Synechococcus.</title>
        <authorList>
            <person name="Dvorak P."/>
            <person name="Jahodarova E."/>
            <person name="Hasler P."/>
            <person name="Poulickova A."/>
        </authorList>
    </citation>
    <scope>NUCLEOTIDE SEQUENCE</scope>
    <source>
        <strain evidence="1">Rupite</strain>
    </source>
</reference>
<dbReference type="RefSeq" id="WP_244353219.1">
    <property type="nucleotide sequence ID" value="NZ_JAFIRA010000076.1"/>
</dbReference>
<gene>
    <name evidence="1" type="ORF">JX360_16765</name>
</gene>
<keyword evidence="2" id="KW-1185">Reference proteome</keyword>
<protein>
    <submittedName>
        <fullName evidence="1">Uncharacterized protein</fullName>
    </submittedName>
</protein>
<name>A0ABT0CFH9_THEVL</name>
<comment type="caution">
    <text evidence="1">The sequence shown here is derived from an EMBL/GenBank/DDBJ whole genome shotgun (WGS) entry which is preliminary data.</text>
</comment>
<proteinExistence type="predicted"/>
<accession>A0ABT0CFH9</accession>